<evidence type="ECO:0000259" key="8">
    <source>
        <dbReference type="PROSITE" id="PS50850"/>
    </source>
</evidence>
<feature type="transmembrane region" description="Helical" evidence="7">
    <location>
        <begin position="7"/>
        <end position="26"/>
    </location>
</feature>
<dbReference type="eggNOG" id="COG2814">
    <property type="taxonomic scope" value="Bacteria"/>
</dbReference>
<evidence type="ECO:0000313" key="9">
    <source>
        <dbReference type="EMBL" id="KEP28301.1"/>
    </source>
</evidence>
<feature type="transmembrane region" description="Helical" evidence="7">
    <location>
        <begin position="97"/>
        <end position="117"/>
    </location>
</feature>
<keyword evidence="10" id="KW-1185">Reference proteome</keyword>
<feature type="transmembrane region" description="Helical" evidence="7">
    <location>
        <begin position="72"/>
        <end position="91"/>
    </location>
</feature>
<evidence type="ECO:0000256" key="5">
    <source>
        <dbReference type="ARBA" id="ARBA00022989"/>
    </source>
</evidence>
<dbReference type="AlphaFoldDB" id="A0A081LGC5"/>
<evidence type="ECO:0000256" key="2">
    <source>
        <dbReference type="ARBA" id="ARBA00022448"/>
    </source>
</evidence>
<dbReference type="InterPro" id="IPR005828">
    <property type="entry name" value="MFS_sugar_transport-like"/>
</dbReference>
<keyword evidence="6 7" id="KW-0472">Membrane</keyword>
<sequence>MYIMWFVNFFVSASITMIVPFLSLYIESLDSSYSNEFVQRWSGYVFGVTFLTAFLISPIWGRIGDRHGYKKILLINGIGIATSILLMGLVQTVYQLFALRLFMGLVTGFISTSMALISAQTEKATAGKTLGTMQMSNVAGGLFGPLMGGFMADSVGFIYTFFLTAAVIYVSAIVIIFGVKEHPIRSKEAKRVTYSRKDVLVHIFKQPLLVVTMLLTFITQVGNFSIQPLLALYIHDLHGPVNLAFYAGLAFSATGLGNLLFTRKWGDLGDRIGHDKVLLALLILSSILFIPQAMADSYVMLVIFRFLYGMALGGIIPCTTAYIRIKAPASMQGEVLGYNVSFRFLGNVVGPVIGGIVASHYGIPAVFYVTAGIFLFGALFLWAVRSQSKTKERSV</sequence>
<feature type="transmembrane region" description="Helical" evidence="7">
    <location>
        <begin position="243"/>
        <end position="261"/>
    </location>
</feature>
<comment type="caution">
    <text evidence="9">The sequence shown here is derived from an EMBL/GenBank/DDBJ whole genome shotgun (WGS) entry which is preliminary data.</text>
</comment>
<evidence type="ECO:0000256" key="6">
    <source>
        <dbReference type="ARBA" id="ARBA00023136"/>
    </source>
</evidence>
<dbReference type="GO" id="GO:0005886">
    <property type="term" value="C:plasma membrane"/>
    <property type="evidence" value="ECO:0007669"/>
    <property type="project" value="UniProtKB-SubCell"/>
</dbReference>
<feature type="transmembrane region" description="Helical" evidence="7">
    <location>
        <begin position="365"/>
        <end position="384"/>
    </location>
</feature>
<dbReference type="EMBL" id="JOTP01000001">
    <property type="protein sequence ID" value="KEP28301.1"/>
    <property type="molecule type" value="Genomic_DNA"/>
</dbReference>
<dbReference type="InterPro" id="IPR011701">
    <property type="entry name" value="MFS"/>
</dbReference>
<feature type="transmembrane region" description="Helical" evidence="7">
    <location>
        <begin position="301"/>
        <end position="323"/>
    </location>
</feature>
<name>A0A081LGC5_9BACI</name>
<keyword evidence="4 7" id="KW-0812">Transmembrane</keyword>
<dbReference type="GO" id="GO:0022857">
    <property type="term" value="F:transmembrane transporter activity"/>
    <property type="evidence" value="ECO:0007669"/>
    <property type="project" value="InterPro"/>
</dbReference>
<feature type="transmembrane region" description="Helical" evidence="7">
    <location>
        <begin position="157"/>
        <end position="179"/>
    </location>
</feature>
<keyword evidence="3" id="KW-1003">Cell membrane</keyword>
<feature type="transmembrane region" description="Helical" evidence="7">
    <location>
        <begin position="41"/>
        <end position="60"/>
    </location>
</feature>
<keyword evidence="2" id="KW-0813">Transport</keyword>
<dbReference type="Pfam" id="PF07690">
    <property type="entry name" value="MFS_1"/>
    <property type="match status" value="1"/>
</dbReference>
<proteinExistence type="predicted"/>
<dbReference type="PANTHER" id="PTHR43414:SF3">
    <property type="entry name" value="LMO2377 PROTEIN"/>
    <property type="match status" value="1"/>
</dbReference>
<gene>
    <name evidence="9" type="ORF">BA70_01540</name>
</gene>
<dbReference type="InterPro" id="IPR001958">
    <property type="entry name" value="Tet-R_TetA/multi-R_MdtG-like"/>
</dbReference>
<evidence type="ECO:0000256" key="4">
    <source>
        <dbReference type="ARBA" id="ARBA00022692"/>
    </source>
</evidence>
<feature type="transmembrane region" description="Helical" evidence="7">
    <location>
        <begin position="335"/>
        <end position="359"/>
    </location>
</feature>
<feature type="transmembrane region" description="Helical" evidence="7">
    <location>
        <begin position="199"/>
        <end position="223"/>
    </location>
</feature>
<protein>
    <submittedName>
        <fullName evidence="9">MFS transporter</fullName>
    </submittedName>
</protein>
<evidence type="ECO:0000256" key="7">
    <source>
        <dbReference type="SAM" id="Phobius"/>
    </source>
</evidence>
<accession>A0A081LGC5</accession>
<dbReference type="InterPro" id="IPR020846">
    <property type="entry name" value="MFS_dom"/>
</dbReference>
<feature type="transmembrane region" description="Helical" evidence="7">
    <location>
        <begin position="129"/>
        <end position="151"/>
    </location>
</feature>
<reference evidence="9 10" key="1">
    <citation type="submission" date="2012-09" db="EMBL/GenBank/DDBJ databases">
        <title>Genome Sequence of Bacillus sp. DW5-4.</title>
        <authorList>
            <person name="Lai Q."/>
            <person name="Liu Y."/>
            <person name="Shao Z."/>
        </authorList>
    </citation>
    <scope>NUCLEOTIDE SEQUENCE [LARGE SCALE GENOMIC DNA]</scope>
    <source>
        <strain evidence="9 10">DW5-4</strain>
    </source>
</reference>
<evidence type="ECO:0000256" key="1">
    <source>
        <dbReference type="ARBA" id="ARBA00004651"/>
    </source>
</evidence>
<dbReference type="PANTHER" id="PTHR43414">
    <property type="entry name" value="MULTIDRUG RESISTANCE PROTEIN MDTG"/>
    <property type="match status" value="1"/>
</dbReference>
<dbReference type="OrthoDB" id="65739at2"/>
<feature type="transmembrane region" description="Helical" evidence="7">
    <location>
        <begin position="277"/>
        <end position="295"/>
    </location>
</feature>
<organism evidence="9 10">
    <name type="scientific">Bacillus zhangzhouensis</name>
    <dbReference type="NCBI Taxonomy" id="1178540"/>
    <lineage>
        <taxon>Bacteria</taxon>
        <taxon>Bacillati</taxon>
        <taxon>Bacillota</taxon>
        <taxon>Bacilli</taxon>
        <taxon>Bacillales</taxon>
        <taxon>Bacillaceae</taxon>
        <taxon>Bacillus</taxon>
    </lineage>
</organism>
<comment type="subcellular location">
    <subcellularLocation>
        <location evidence="1">Cell membrane</location>
        <topology evidence="1">Multi-pass membrane protein</topology>
    </subcellularLocation>
</comment>
<dbReference type="PRINTS" id="PR01035">
    <property type="entry name" value="TCRTETA"/>
</dbReference>
<dbReference type="SUPFAM" id="SSF103473">
    <property type="entry name" value="MFS general substrate transporter"/>
    <property type="match status" value="1"/>
</dbReference>
<evidence type="ECO:0000313" key="10">
    <source>
        <dbReference type="Proteomes" id="UP000028091"/>
    </source>
</evidence>
<dbReference type="Proteomes" id="UP000028091">
    <property type="component" value="Unassembled WGS sequence"/>
</dbReference>
<evidence type="ECO:0000256" key="3">
    <source>
        <dbReference type="ARBA" id="ARBA00022475"/>
    </source>
</evidence>
<dbReference type="InterPro" id="IPR036259">
    <property type="entry name" value="MFS_trans_sf"/>
</dbReference>
<dbReference type="Pfam" id="PF00083">
    <property type="entry name" value="Sugar_tr"/>
    <property type="match status" value="1"/>
</dbReference>
<feature type="domain" description="Major facilitator superfamily (MFS) profile" evidence="8">
    <location>
        <begin position="1"/>
        <end position="389"/>
    </location>
</feature>
<keyword evidence="5 7" id="KW-1133">Transmembrane helix</keyword>
<dbReference type="PROSITE" id="PS50850">
    <property type="entry name" value="MFS"/>
    <property type="match status" value="1"/>
</dbReference>
<dbReference type="Gene3D" id="1.20.1250.20">
    <property type="entry name" value="MFS general substrate transporter like domains"/>
    <property type="match status" value="2"/>
</dbReference>